<accession>A0ABN6U387</accession>
<keyword evidence="3" id="KW-0804">Transcription</keyword>
<feature type="domain" description="HTH hxlR-type" evidence="4">
    <location>
        <begin position="3"/>
        <end position="100"/>
    </location>
</feature>
<dbReference type="InterPro" id="IPR036388">
    <property type="entry name" value="WH-like_DNA-bd_sf"/>
</dbReference>
<dbReference type="PANTHER" id="PTHR33204:SF18">
    <property type="entry name" value="TRANSCRIPTIONAL REGULATORY PROTEIN"/>
    <property type="match status" value="1"/>
</dbReference>
<gene>
    <name evidence="5" type="ORF">IFM12276_26950</name>
</gene>
<keyword evidence="6" id="KW-1185">Reference proteome</keyword>
<sequence>MNCSLAQCLEVVGEWWTLLIVRDALFGVTRFDDFRARLGIARNVLTQRLEHLVEHGVLSREPYQDKPVRYDYRLTPKGRSLWLVVTAMRQWGDEWSAPDGPPVQTLHATCGNLATVEPVCSECGERVAPRDLRPVLGPGAKDPSLLPSS</sequence>
<keyword evidence="2" id="KW-0238">DNA-binding</keyword>
<name>A0ABN6U387_9NOCA</name>
<dbReference type="InterPro" id="IPR002577">
    <property type="entry name" value="HTH_HxlR"/>
</dbReference>
<evidence type="ECO:0000313" key="6">
    <source>
        <dbReference type="Proteomes" id="UP001317870"/>
    </source>
</evidence>
<dbReference type="InterPro" id="IPR036390">
    <property type="entry name" value="WH_DNA-bd_sf"/>
</dbReference>
<dbReference type="Proteomes" id="UP001317870">
    <property type="component" value="Chromosome"/>
</dbReference>
<dbReference type="PANTHER" id="PTHR33204">
    <property type="entry name" value="TRANSCRIPTIONAL REGULATOR, MARR FAMILY"/>
    <property type="match status" value="1"/>
</dbReference>
<organism evidence="5 6">
    <name type="scientific">Nocardia sputorum</name>
    <dbReference type="NCBI Taxonomy" id="2984338"/>
    <lineage>
        <taxon>Bacteria</taxon>
        <taxon>Bacillati</taxon>
        <taxon>Actinomycetota</taxon>
        <taxon>Actinomycetes</taxon>
        <taxon>Mycobacteriales</taxon>
        <taxon>Nocardiaceae</taxon>
        <taxon>Nocardia</taxon>
    </lineage>
</organism>
<evidence type="ECO:0000256" key="1">
    <source>
        <dbReference type="ARBA" id="ARBA00023015"/>
    </source>
</evidence>
<protein>
    <submittedName>
        <fullName evidence="5">HxlR family transcriptional regulator</fullName>
    </submittedName>
</protein>
<dbReference type="PROSITE" id="PS51118">
    <property type="entry name" value="HTH_HXLR"/>
    <property type="match status" value="1"/>
</dbReference>
<evidence type="ECO:0000256" key="3">
    <source>
        <dbReference type="ARBA" id="ARBA00023163"/>
    </source>
</evidence>
<evidence type="ECO:0000256" key="2">
    <source>
        <dbReference type="ARBA" id="ARBA00023125"/>
    </source>
</evidence>
<dbReference type="EMBL" id="AP026978">
    <property type="protein sequence ID" value="BDT99666.1"/>
    <property type="molecule type" value="Genomic_DNA"/>
</dbReference>
<dbReference type="SUPFAM" id="SSF46785">
    <property type="entry name" value="Winged helix' DNA-binding domain"/>
    <property type="match status" value="1"/>
</dbReference>
<proteinExistence type="predicted"/>
<evidence type="ECO:0000313" key="5">
    <source>
        <dbReference type="EMBL" id="BDT99666.1"/>
    </source>
</evidence>
<reference evidence="5 6" key="1">
    <citation type="submission" date="2022-11" db="EMBL/GenBank/DDBJ databases">
        <title>Genome Sequencing of Nocardia sp. ON39_IFM12276 and assembly.</title>
        <authorList>
            <person name="Shimojima M."/>
            <person name="Toyokawa M."/>
            <person name="Uesaka K."/>
        </authorList>
    </citation>
    <scope>NUCLEOTIDE SEQUENCE [LARGE SCALE GENOMIC DNA]</scope>
    <source>
        <strain evidence="5 6">IFM 12276</strain>
    </source>
</reference>
<evidence type="ECO:0000259" key="4">
    <source>
        <dbReference type="PROSITE" id="PS51118"/>
    </source>
</evidence>
<dbReference type="Gene3D" id="1.10.10.10">
    <property type="entry name" value="Winged helix-like DNA-binding domain superfamily/Winged helix DNA-binding domain"/>
    <property type="match status" value="1"/>
</dbReference>
<keyword evidence="1" id="KW-0805">Transcription regulation</keyword>
<dbReference type="Pfam" id="PF01638">
    <property type="entry name" value="HxlR"/>
    <property type="match status" value="1"/>
</dbReference>